<name>A0A2S9IJD6_9HYPH</name>
<protein>
    <submittedName>
        <fullName evidence="1">Uncharacterized protein</fullName>
    </submittedName>
</protein>
<keyword evidence="2" id="KW-1185">Reference proteome</keyword>
<accession>A0A2S9IJD6</accession>
<organism evidence="1 2">
    <name type="scientific">Phyllobacterium phragmitis</name>
    <dbReference type="NCBI Taxonomy" id="2670329"/>
    <lineage>
        <taxon>Bacteria</taxon>
        <taxon>Pseudomonadati</taxon>
        <taxon>Pseudomonadota</taxon>
        <taxon>Alphaproteobacteria</taxon>
        <taxon>Hyphomicrobiales</taxon>
        <taxon>Phyllobacteriaceae</taxon>
        <taxon>Phyllobacterium</taxon>
    </lineage>
</organism>
<dbReference type="Proteomes" id="UP000239434">
    <property type="component" value="Unassembled WGS sequence"/>
</dbReference>
<dbReference type="EMBL" id="PVBR01000036">
    <property type="protein sequence ID" value="PRD40625.1"/>
    <property type="molecule type" value="Genomic_DNA"/>
</dbReference>
<comment type="caution">
    <text evidence="1">The sequence shown here is derived from an EMBL/GenBank/DDBJ whole genome shotgun (WGS) entry which is preliminary data.</text>
</comment>
<gene>
    <name evidence="1" type="ORF">C5748_25810</name>
</gene>
<sequence>MGLVEGGARTLIHDVTDAQLPAGPIAMTRISMPSHAFVLLPPESRRTISWISIVGREEFESR</sequence>
<reference evidence="1 2" key="1">
    <citation type="submission" date="2018-02" db="EMBL/GenBank/DDBJ databases">
        <title>The draft genome of Phyllobacterium sp. 1N-3.</title>
        <authorList>
            <person name="Liu L."/>
            <person name="Li L."/>
            <person name="Zhang X."/>
            <person name="Wang T."/>
            <person name="Liang L."/>
        </authorList>
    </citation>
    <scope>NUCLEOTIDE SEQUENCE [LARGE SCALE GENOMIC DNA]</scope>
    <source>
        <strain evidence="1 2">1N-3</strain>
    </source>
</reference>
<dbReference type="AlphaFoldDB" id="A0A2S9IJD6"/>
<evidence type="ECO:0000313" key="1">
    <source>
        <dbReference type="EMBL" id="PRD40625.1"/>
    </source>
</evidence>
<evidence type="ECO:0000313" key="2">
    <source>
        <dbReference type="Proteomes" id="UP000239434"/>
    </source>
</evidence>
<proteinExistence type="predicted"/>